<dbReference type="RefSeq" id="WP_339159058.1">
    <property type="nucleotide sequence ID" value="NZ_LR743510.1"/>
</dbReference>
<evidence type="ECO:0000313" key="1">
    <source>
        <dbReference type="EMBL" id="CAA2137027.1"/>
    </source>
</evidence>
<dbReference type="AlphaFoldDB" id="A0A679JKV7"/>
<keyword evidence="1" id="KW-0614">Plasmid</keyword>
<reference evidence="1" key="1">
    <citation type="submission" date="2019-12" db="EMBL/GenBank/DDBJ databases">
        <authorList>
            <person name="Cremers G."/>
        </authorList>
    </citation>
    <scope>NUCLEOTIDE SEQUENCE</scope>
    <source>
        <strain evidence="1">Mbul2</strain>
        <plasmid evidence="1">1</plasmid>
    </source>
</reference>
<name>A0A679JKV7_9HYPH</name>
<dbReference type="EMBL" id="LR743510">
    <property type="protein sequence ID" value="CAA2137027.1"/>
    <property type="molecule type" value="Genomic_DNA"/>
</dbReference>
<proteinExistence type="predicted"/>
<protein>
    <submittedName>
        <fullName evidence="1">Uncharacterized protein</fullName>
    </submittedName>
</protein>
<organism evidence="1">
    <name type="scientific">Methylobacterium bullatum</name>
    <dbReference type="NCBI Taxonomy" id="570505"/>
    <lineage>
        <taxon>Bacteria</taxon>
        <taxon>Pseudomonadati</taxon>
        <taxon>Pseudomonadota</taxon>
        <taxon>Alphaproteobacteria</taxon>
        <taxon>Hyphomicrobiales</taxon>
        <taxon>Methylobacteriaceae</taxon>
        <taxon>Methylobacterium</taxon>
    </lineage>
</organism>
<sequence length="249" mass="26339">MEGDLPDWITASAASANVFAVAEAKGSHNTQGPAPSLTASKAQAARIDIKANGVPLVVKRYAIATRWSVQGNAGLHAPYLWVDDPDDGVTEPTTEDAANIGRGIRLGHYAAMAEGFGLTETAAAIRKAKGSQPGGLELPQRDQMDLALDGNVPYPVIAATVVPNGIIPFPRGVDLDGFRAALTTVFGEKTLILAIRIDAILAADRREGPKISESPLSSDPAFWRRRRIQADGSEQIPLGMAGLVRRDRG</sequence>
<accession>A0A679JKV7</accession>
<geneLocation type="plasmid" evidence="1">
    <name>1</name>
</geneLocation>
<gene>
    <name evidence="1" type="ORF">MBLL_00456</name>
</gene>